<gene>
    <name evidence="3" type="ORF">H0486_14740</name>
</gene>
<protein>
    <submittedName>
        <fullName evidence="3">Sensor histidine kinase</fullName>
    </submittedName>
</protein>
<reference evidence="3 4" key="1">
    <citation type="submission" date="2020-07" db="EMBL/GenBank/DDBJ databases">
        <title>Characterization and genome sequencing of isolate MD1, a novel member within the family Lachnospiraceae.</title>
        <authorList>
            <person name="Rettenmaier R."/>
            <person name="Di Bello L."/>
            <person name="Zinser C."/>
            <person name="Scheitz K."/>
            <person name="Liebl W."/>
            <person name="Zverlov V."/>
        </authorList>
    </citation>
    <scope>NUCLEOTIDE SEQUENCE [LARGE SCALE GENOMIC DNA]</scope>
    <source>
        <strain evidence="3 4">MD1</strain>
    </source>
</reference>
<keyword evidence="1" id="KW-1133">Transmembrane helix</keyword>
<feature type="domain" description="Sensor histidine kinase NatK-like C-terminal" evidence="2">
    <location>
        <begin position="325"/>
        <end position="426"/>
    </location>
</feature>
<organism evidence="3 4">
    <name type="scientific">Variimorphobacter saccharofermentans</name>
    <dbReference type="NCBI Taxonomy" id="2755051"/>
    <lineage>
        <taxon>Bacteria</taxon>
        <taxon>Bacillati</taxon>
        <taxon>Bacillota</taxon>
        <taxon>Clostridia</taxon>
        <taxon>Lachnospirales</taxon>
        <taxon>Lachnospiraceae</taxon>
        <taxon>Variimorphobacter</taxon>
    </lineage>
</organism>
<dbReference type="InterPro" id="IPR036890">
    <property type="entry name" value="HATPase_C_sf"/>
</dbReference>
<dbReference type="PANTHER" id="PTHR40448">
    <property type="entry name" value="TWO-COMPONENT SENSOR HISTIDINE KINASE"/>
    <property type="match status" value="1"/>
</dbReference>
<dbReference type="Gene3D" id="3.30.565.10">
    <property type="entry name" value="Histidine kinase-like ATPase, C-terminal domain"/>
    <property type="match status" value="1"/>
</dbReference>
<name>A0A839K3E2_9FIRM</name>
<keyword evidence="1" id="KW-0812">Transmembrane</keyword>
<feature type="transmembrane region" description="Helical" evidence="1">
    <location>
        <begin position="186"/>
        <end position="205"/>
    </location>
</feature>
<dbReference type="GO" id="GO:0016301">
    <property type="term" value="F:kinase activity"/>
    <property type="evidence" value="ECO:0007669"/>
    <property type="project" value="UniProtKB-KW"/>
</dbReference>
<keyword evidence="3" id="KW-0808">Transferase</keyword>
<dbReference type="GO" id="GO:0042802">
    <property type="term" value="F:identical protein binding"/>
    <property type="evidence" value="ECO:0007669"/>
    <property type="project" value="TreeGrafter"/>
</dbReference>
<evidence type="ECO:0000313" key="4">
    <source>
        <dbReference type="Proteomes" id="UP000574276"/>
    </source>
</evidence>
<evidence type="ECO:0000256" key="1">
    <source>
        <dbReference type="SAM" id="Phobius"/>
    </source>
</evidence>
<dbReference type="AlphaFoldDB" id="A0A839K3E2"/>
<dbReference type="RefSeq" id="WP_228353729.1">
    <property type="nucleotide sequence ID" value="NZ_JACEGA010000001.1"/>
</dbReference>
<dbReference type="CDD" id="cd16935">
    <property type="entry name" value="HATPase_AgrC-ComD-like"/>
    <property type="match status" value="1"/>
</dbReference>
<keyword evidence="1" id="KW-0472">Membrane</keyword>
<dbReference type="PANTHER" id="PTHR40448:SF1">
    <property type="entry name" value="TWO-COMPONENT SENSOR HISTIDINE KINASE"/>
    <property type="match status" value="1"/>
</dbReference>
<dbReference type="Pfam" id="PF14501">
    <property type="entry name" value="HATPase_c_5"/>
    <property type="match status" value="1"/>
</dbReference>
<proteinExistence type="predicted"/>
<sequence>MMDTIIVLFRSGIVLVFGVAVSILFAGVQRSRKGNLAIIIFYTFILLIQILCWQALGLQTTMKLYPFITHLPSIMFIALYFKRPWSISFSSVLTAYLCCQIPKWIGSLSVAIFGNRYADHIAYLIAMCVVYYFLNKYVADSVIRLVERSTRSCLLFGAVPLLYYLFDYATTIYTNLLYTGAREAVQFAPSVICTFYLVFVLLYTNEFQKQSIAQRERDILISQLQQSQLELDIMRQMQNNTIIYRHDMRHHLSLIGGFAAEGDLQKIKDYLASTVADIDSLTPVRYCENETVNLILSSFVTRAKRYRVLLQTDVKLPRELGVNDTELCALLSNALENAIAAAAQLEDEKLRKVYFHAIINGDKLVISTENAYVGEIHIDGELPMSSKKEAGHGFGIKSIVAIVERYGGLYSFETEGGVFIMQIMIPLGKEKHGV</sequence>
<evidence type="ECO:0000259" key="2">
    <source>
        <dbReference type="Pfam" id="PF14501"/>
    </source>
</evidence>
<feature type="transmembrane region" description="Helical" evidence="1">
    <location>
        <begin position="6"/>
        <end position="28"/>
    </location>
</feature>
<keyword evidence="3" id="KW-0418">Kinase</keyword>
<dbReference type="InterPro" id="IPR032834">
    <property type="entry name" value="NatK-like_C"/>
</dbReference>
<dbReference type="EMBL" id="JACEGA010000001">
    <property type="protein sequence ID" value="MBB2184136.1"/>
    <property type="molecule type" value="Genomic_DNA"/>
</dbReference>
<comment type="caution">
    <text evidence="3">The sequence shown here is derived from an EMBL/GenBank/DDBJ whole genome shotgun (WGS) entry which is preliminary data.</text>
</comment>
<keyword evidence="4" id="KW-1185">Reference proteome</keyword>
<dbReference type="SUPFAM" id="SSF55874">
    <property type="entry name" value="ATPase domain of HSP90 chaperone/DNA topoisomerase II/histidine kinase"/>
    <property type="match status" value="1"/>
</dbReference>
<accession>A0A839K3E2</accession>
<dbReference type="Proteomes" id="UP000574276">
    <property type="component" value="Unassembled WGS sequence"/>
</dbReference>
<evidence type="ECO:0000313" key="3">
    <source>
        <dbReference type="EMBL" id="MBB2184136.1"/>
    </source>
</evidence>
<feature type="transmembrane region" description="Helical" evidence="1">
    <location>
        <begin position="150"/>
        <end position="166"/>
    </location>
</feature>
<feature type="transmembrane region" description="Helical" evidence="1">
    <location>
        <begin position="35"/>
        <end position="56"/>
    </location>
</feature>
<feature type="transmembrane region" description="Helical" evidence="1">
    <location>
        <begin position="120"/>
        <end position="138"/>
    </location>
</feature>